<evidence type="ECO:0000259" key="5">
    <source>
        <dbReference type="Pfam" id="PF03865"/>
    </source>
</evidence>
<reference evidence="6 7" key="1">
    <citation type="submission" date="2019-05" db="EMBL/GenBank/DDBJ databases">
        <authorList>
            <person name="Zhang J.-Y."/>
            <person name="Feg X."/>
            <person name="Du Z.-J."/>
        </authorList>
    </citation>
    <scope>NUCLEOTIDE SEQUENCE [LARGE SCALE GENOMIC DNA]</scope>
    <source>
        <strain evidence="6 7">RZ26</strain>
    </source>
</reference>
<evidence type="ECO:0000256" key="1">
    <source>
        <dbReference type="ARBA" id="ARBA00022729"/>
    </source>
</evidence>
<dbReference type="InterPro" id="IPR005565">
    <property type="entry name" value="Hemolysn_activator_HlyB_C"/>
</dbReference>
<keyword evidence="1 3" id="KW-0732">Signal</keyword>
<comment type="caution">
    <text evidence="6">The sequence shown here is derived from an EMBL/GenBank/DDBJ whole genome shotgun (WGS) entry which is preliminary data.</text>
</comment>
<evidence type="ECO:0000313" key="7">
    <source>
        <dbReference type="Proteomes" id="UP000310314"/>
    </source>
</evidence>
<proteinExistence type="predicted"/>
<dbReference type="InterPro" id="IPR051558">
    <property type="entry name" value="Metallophosphoesterase_PAP"/>
</dbReference>
<feature type="chain" id="PRO_5024321722" evidence="3">
    <location>
        <begin position="21"/>
        <end position="1237"/>
    </location>
</feature>
<dbReference type="Pfam" id="PF00149">
    <property type="entry name" value="Metallophos"/>
    <property type="match status" value="1"/>
</dbReference>
<gene>
    <name evidence="6" type="ORF">FEE95_08290</name>
</gene>
<keyword evidence="7" id="KW-1185">Reference proteome</keyword>
<dbReference type="GO" id="GO:0016787">
    <property type="term" value="F:hydrolase activity"/>
    <property type="evidence" value="ECO:0007669"/>
    <property type="project" value="UniProtKB-KW"/>
</dbReference>
<sequence length="1237" mass="141514">MKKYSFVVLYCLLLTSCATQKTKYAQGFSDKDIPITKEISHTVYLIGDAGLSKENRPNSALKLFKSKLNRADENSTAIFLGDNIYPAGLPNKKDVPIEYELAKSYLDAQLETLENFEGRPLFIPGNHDWYSDGLKGLNRQEKYVKKKLKQKNPFLPENGCPITQVKVNDKLAIIIIDTEWYLTNWNKHPTMNDNCEIKSRAKFWEEVEGAIKKNRDKTTLIALHHPMFTYGPHGGQFSLKQQLFQGSSKFPLPVIGTLINVLRKTSGASPADVQNKRYTEFKNRMVTLAQYSEKVIFVSGHEHTLQYIKENNIPQIVSGAGAKKGVARVMNGGQFASGKMGYATLEVYEDGSSQVRYFGVNEIEKEESLFSTQVLSPDRTTYDSDYTETYPSEAAASIYTEEELDKTGFFKTIWGERYRKYYGTKVTAPTVNLDTLFGGLKPVRKGGGHQSKSLRLRHENGKEYVMRALRKVSELYLQSMVFQQQYVMDDLQDTFLQEFLQDFYTGSHPYAPFTIGPLSDAIGIYHTNPVLYYIPKQDALEEFNDSFGDELYMIEEHAGDGHGDLASYGFSDKLISTDEMLENLRDDEKYDVDAEMYARARLFDMVLGDWDRHVDQWRWAEFKKKGKKKKIYKPVPRDRDQAYSIMGDGLFMGLATRLIPALRLMEGFKEEIRSVRGFNSSPKTYVLDLALLNETTRETWLAEARYIRENLTEEVIDKAFLSFPEEVRDETVTEIKRVLIKRISAIEETAGEYYRILNKYAVITGTDKDDWFEIEYLNRDEVEVSAYRIIDGEKKKRFFNKKFDKSFTKEIWVYGLDDEDRFEVKGNYKSRIKVRLIGGQNNDRYDVGEGGGTVIYDYQSKKNRFKDVSKARVKLTDNYAVNTYQPLKMRASQNQLLPLIGFNPDDGLKIGITETYTYNGFRQNPFTQQHHINAAFYFATSGFELGYRGEFANAFGKANFELDTRFTSPNFAINFFGFGNDTENLDDELELDYNRVKYSTIRLAPSLVWRGQLGSKIRMGISYESIEVEETENRFINTFYQENNTETQKSFVGLDGEYSFENTDNAAFPTLGMATSLQVGYKMETTDGSSSFGYIIPGLSLDYKLIPNGNLVLATKWKAHFILGDDYEFYQAASIGGTDGLRGFRNQRFTGKNAYYQNTDLRLSLGQRRTGILPTTVGIYSGFDYGRVWQPNEDSDKWHTSYGGGFFINAADIMSLRAAIFNSSDGLRFSFGLGFGF</sequence>
<dbReference type="PROSITE" id="PS51257">
    <property type="entry name" value="PROKAR_LIPOPROTEIN"/>
    <property type="match status" value="1"/>
</dbReference>
<feature type="domain" description="Haemolysin activator HlyB C-terminal" evidence="5">
    <location>
        <begin position="1134"/>
        <end position="1196"/>
    </location>
</feature>
<dbReference type="PANTHER" id="PTHR10161">
    <property type="entry name" value="TARTRATE-RESISTANT ACID PHOSPHATASE TYPE 5"/>
    <property type="match status" value="1"/>
</dbReference>
<dbReference type="InterPro" id="IPR004843">
    <property type="entry name" value="Calcineurin-like_PHP"/>
</dbReference>
<accession>A0A5S3PWR1</accession>
<name>A0A5S3PWR1_9FLAO</name>
<dbReference type="Pfam" id="PF03865">
    <property type="entry name" value="ShlB"/>
    <property type="match status" value="1"/>
</dbReference>
<dbReference type="Proteomes" id="UP000310314">
    <property type="component" value="Unassembled WGS sequence"/>
</dbReference>
<dbReference type="InterPro" id="IPR029052">
    <property type="entry name" value="Metallo-depent_PP-like"/>
</dbReference>
<evidence type="ECO:0000313" key="6">
    <source>
        <dbReference type="EMBL" id="TMM59413.1"/>
    </source>
</evidence>
<evidence type="ECO:0000259" key="4">
    <source>
        <dbReference type="Pfam" id="PF00149"/>
    </source>
</evidence>
<dbReference type="PANTHER" id="PTHR10161:SF14">
    <property type="entry name" value="TARTRATE-RESISTANT ACID PHOSPHATASE TYPE 5"/>
    <property type="match status" value="1"/>
</dbReference>
<dbReference type="RefSeq" id="WP_138657402.1">
    <property type="nucleotide sequence ID" value="NZ_VATY01000001.1"/>
</dbReference>
<protein>
    <submittedName>
        <fullName evidence="6">Phosphoesterase</fullName>
    </submittedName>
</protein>
<feature type="domain" description="Calcineurin-like phosphoesterase" evidence="4">
    <location>
        <begin position="42"/>
        <end position="240"/>
    </location>
</feature>
<feature type="signal peptide" evidence="3">
    <location>
        <begin position="1"/>
        <end position="20"/>
    </location>
</feature>
<organism evidence="6 7">
    <name type="scientific">Maribacter algarum</name>
    <name type="common">ex Zhang et al. 2020</name>
    <dbReference type="NCBI Taxonomy" id="2578118"/>
    <lineage>
        <taxon>Bacteria</taxon>
        <taxon>Pseudomonadati</taxon>
        <taxon>Bacteroidota</taxon>
        <taxon>Flavobacteriia</taxon>
        <taxon>Flavobacteriales</taxon>
        <taxon>Flavobacteriaceae</taxon>
        <taxon>Maribacter</taxon>
    </lineage>
</organism>
<dbReference type="OrthoDB" id="333971at2"/>
<dbReference type="Gene3D" id="3.60.21.10">
    <property type="match status" value="1"/>
</dbReference>
<evidence type="ECO:0000256" key="2">
    <source>
        <dbReference type="ARBA" id="ARBA00022801"/>
    </source>
</evidence>
<dbReference type="SUPFAM" id="SSF56300">
    <property type="entry name" value="Metallo-dependent phosphatases"/>
    <property type="match status" value="1"/>
</dbReference>
<keyword evidence="2" id="KW-0378">Hydrolase</keyword>
<dbReference type="AlphaFoldDB" id="A0A5S3PWR1"/>
<evidence type="ECO:0000256" key="3">
    <source>
        <dbReference type="SAM" id="SignalP"/>
    </source>
</evidence>
<dbReference type="EMBL" id="VATY01000001">
    <property type="protein sequence ID" value="TMM59413.1"/>
    <property type="molecule type" value="Genomic_DNA"/>
</dbReference>